<accession>A0ABQ5GSW8</accession>
<dbReference type="PANTHER" id="PTHR11439:SF495">
    <property type="entry name" value="REVERSE TRANSCRIPTASE, RNA-DEPENDENT DNA POLYMERASE-RELATED"/>
    <property type="match status" value="1"/>
</dbReference>
<organism evidence="2 3">
    <name type="scientific">Tanacetum coccineum</name>
    <dbReference type="NCBI Taxonomy" id="301880"/>
    <lineage>
        <taxon>Eukaryota</taxon>
        <taxon>Viridiplantae</taxon>
        <taxon>Streptophyta</taxon>
        <taxon>Embryophyta</taxon>
        <taxon>Tracheophyta</taxon>
        <taxon>Spermatophyta</taxon>
        <taxon>Magnoliopsida</taxon>
        <taxon>eudicotyledons</taxon>
        <taxon>Gunneridae</taxon>
        <taxon>Pentapetalae</taxon>
        <taxon>asterids</taxon>
        <taxon>campanulids</taxon>
        <taxon>Asterales</taxon>
        <taxon>Asteraceae</taxon>
        <taxon>Asteroideae</taxon>
        <taxon>Anthemideae</taxon>
        <taxon>Anthemidinae</taxon>
        <taxon>Tanacetum</taxon>
    </lineage>
</organism>
<dbReference type="Proteomes" id="UP001151760">
    <property type="component" value="Unassembled WGS sequence"/>
</dbReference>
<feature type="domain" description="Reverse transcriptase Ty1/copia-type" evidence="1">
    <location>
        <begin position="305"/>
        <end position="408"/>
    </location>
</feature>
<dbReference type="InterPro" id="IPR013103">
    <property type="entry name" value="RVT_2"/>
</dbReference>
<dbReference type="PANTHER" id="PTHR11439">
    <property type="entry name" value="GAG-POL-RELATED RETROTRANSPOSON"/>
    <property type="match status" value="1"/>
</dbReference>
<dbReference type="SUPFAM" id="SSF56672">
    <property type="entry name" value="DNA/RNA polymerases"/>
    <property type="match status" value="1"/>
</dbReference>
<gene>
    <name evidence="2" type="ORF">Tco_1045185</name>
</gene>
<dbReference type="EMBL" id="BQNB010018804">
    <property type="protein sequence ID" value="GJT78460.1"/>
    <property type="molecule type" value="Genomic_DNA"/>
</dbReference>
<comment type="caution">
    <text evidence="2">The sequence shown here is derived from an EMBL/GenBank/DDBJ whole genome shotgun (WGS) entry which is preliminary data.</text>
</comment>
<reference evidence="2" key="1">
    <citation type="journal article" date="2022" name="Int. J. Mol. Sci.">
        <title>Draft Genome of Tanacetum Coccineum: Genomic Comparison of Closely Related Tanacetum-Family Plants.</title>
        <authorList>
            <person name="Yamashiro T."/>
            <person name="Shiraishi A."/>
            <person name="Nakayama K."/>
            <person name="Satake H."/>
        </authorList>
    </citation>
    <scope>NUCLEOTIDE SEQUENCE</scope>
</reference>
<protein>
    <submittedName>
        <fullName evidence="2">Ribonuclease H-like domain-containing protein</fullName>
    </submittedName>
</protein>
<keyword evidence="3" id="KW-1185">Reference proteome</keyword>
<evidence type="ECO:0000313" key="3">
    <source>
        <dbReference type="Proteomes" id="UP001151760"/>
    </source>
</evidence>
<dbReference type="CDD" id="cd09272">
    <property type="entry name" value="RNase_HI_RT_Ty1"/>
    <property type="match status" value="1"/>
</dbReference>
<name>A0ABQ5GSW8_9ASTR</name>
<dbReference type="InterPro" id="IPR043502">
    <property type="entry name" value="DNA/RNA_pol_sf"/>
</dbReference>
<reference evidence="2" key="2">
    <citation type="submission" date="2022-01" db="EMBL/GenBank/DDBJ databases">
        <authorList>
            <person name="Yamashiro T."/>
            <person name="Shiraishi A."/>
            <person name="Satake H."/>
            <person name="Nakayama K."/>
        </authorList>
    </citation>
    <scope>NUCLEOTIDE SEQUENCE</scope>
</reference>
<dbReference type="InterPro" id="IPR012337">
    <property type="entry name" value="RNaseH-like_sf"/>
</dbReference>
<dbReference type="SUPFAM" id="SSF53098">
    <property type="entry name" value="Ribonuclease H-like"/>
    <property type="match status" value="1"/>
</dbReference>
<sequence>MTLIEASRTMLADSVLPNTFWAEAVSTACYVLNRVLVTKPQNKTPYEPITGKIPIISYIRPFRCHVTILNTIDHLGKFKGKFDEEFLVGYSLNSKAFRPVRSEIQANKTAGLEEANHSAGTQDNIDVGNSEMKLTLLKTTLYCQYVFLILQQSRTQKQRMKANDVAEALRKEFSQEANDLLLQAGAARATSTNTVNTVSTPISTASPLNVFSVGRPDLTNYADQDDSQIPALEDIYDNPNDGFFTNASYGDEGVVADFTNLESTVNVSPIPTSRIHSIYPITQILGDLKSAVQTRSKVNKSSRAHAFINLPYEKKAIRTKWVYKNKKDERGVIVRNKVRLVAQGYRQEEGIDYDDVFALVARIEAIRIFLAFASYMGFIVYQMDVKSAFLYGTIDEEVYVSQPPGFVDPKFPKKSGYKRGTIDKTLFIKKDKNDIMLVQVYVDDIIFSSTKRSWCDEFEALMKSRFQMNILKKFDFANVKTASTPIETHKPLVKDEEAADVDVHLYRSMIGSLMYLTTSRPDIMFAVCACSRFQVTPKTSHLHAVKRIFRYLKGKPKLGLWYPKESSFDLVAYSDSDYGGANLDRKSTIGGCQFLGLRLILWQCKKQTIVTTSTTEAEYVAAANYCGQNPVFHSKTKHIEIRHHFIRDAYEKKLIQVLKIHTDDNVADLLTKAFDVSSLVTTAEDANLRKGNYWKHGCSLSVGFNHHTTNGHQFTMSNRHQELASPEQTASALAIPGQTATGKESLNLLMADSLPKTIQSNDPPLLRGYTLRSGEDKNPTIYASFIKQFWTTATASTNVNGEVELTASIDGQVKTITEVSLRRHLKLEDNGGITSLPNTEIFEQLALMGYTTDSDKLTFQKGNFSPQWRFFIHTILYCLSPKKTSWEQFSSNIATAII</sequence>
<evidence type="ECO:0000259" key="1">
    <source>
        <dbReference type="Pfam" id="PF07727"/>
    </source>
</evidence>
<proteinExistence type="predicted"/>
<evidence type="ECO:0000313" key="2">
    <source>
        <dbReference type="EMBL" id="GJT78460.1"/>
    </source>
</evidence>
<dbReference type="Pfam" id="PF07727">
    <property type="entry name" value="RVT_2"/>
    <property type="match status" value="1"/>
</dbReference>